<dbReference type="EMBL" id="JOWA01000033">
    <property type="protein sequence ID" value="KEZ46343.1"/>
    <property type="molecule type" value="Genomic_DNA"/>
</dbReference>
<gene>
    <name evidence="7" type="ORF">SAPIO_CDS0648</name>
</gene>
<keyword evidence="1" id="KW-0677">Repeat</keyword>
<dbReference type="InterPro" id="IPR051165">
    <property type="entry name" value="Multifunctional_ANK_Repeat"/>
</dbReference>
<accession>A0A084GG81</accession>
<dbReference type="GO" id="GO:0046873">
    <property type="term" value="F:metal ion transmembrane transporter activity"/>
    <property type="evidence" value="ECO:0007669"/>
    <property type="project" value="InterPro"/>
</dbReference>
<feature type="region of interest" description="Disordered" evidence="4">
    <location>
        <begin position="806"/>
        <end position="883"/>
    </location>
</feature>
<dbReference type="Gene3D" id="1.20.58.340">
    <property type="entry name" value="Magnesium transport protein CorA, transmembrane region"/>
    <property type="match status" value="1"/>
</dbReference>
<comment type="caution">
    <text evidence="7">The sequence shown here is derived from an EMBL/GenBank/DDBJ whole genome shotgun (WGS) entry which is preliminary data.</text>
</comment>
<dbReference type="HOGENOM" id="CLU_003905_0_0_1"/>
<dbReference type="OMA" id="DSEPKFT"/>
<feature type="compositionally biased region" description="Basic and acidic residues" evidence="4">
    <location>
        <begin position="822"/>
        <end position="860"/>
    </location>
</feature>
<dbReference type="InterPro" id="IPR001995">
    <property type="entry name" value="Peptidase_A2_cat"/>
</dbReference>
<keyword evidence="5" id="KW-1133">Transmembrane helix</keyword>
<feature type="compositionally biased region" description="Basic and acidic residues" evidence="4">
    <location>
        <begin position="1056"/>
        <end position="1080"/>
    </location>
</feature>
<feature type="compositionally biased region" description="Basic and acidic residues" evidence="4">
    <location>
        <begin position="1105"/>
        <end position="1121"/>
    </location>
</feature>
<feature type="repeat" description="ANK" evidence="3">
    <location>
        <begin position="384"/>
        <end position="416"/>
    </location>
</feature>
<feature type="transmembrane region" description="Helical" evidence="5">
    <location>
        <begin position="1438"/>
        <end position="1460"/>
    </location>
</feature>
<feature type="region of interest" description="Disordered" evidence="4">
    <location>
        <begin position="1"/>
        <end position="99"/>
    </location>
</feature>
<evidence type="ECO:0000256" key="4">
    <source>
        <dbReference type="SAM" id="MobiDB-lite"/>
    </source>
</evidence>
<feature type="transmembrane region" description="Helical" evidence="5">
    <location>
        <begin position="1480"/>
        <end position="1501"/>
    </location>
</feature>
<protein>
    <submittedName>
        <fullName evidence="7">1-alkyl-2-acetylglycerophosphocholine esterase</fullName>
        <ecNumber evidence="7">3.1.1.47</ecNumber>
        <ecNumber evidence="7">3.1.1.5</ecNumber>
    </submittedName>
</protein>
<evidence type="ECO:0000259" key="6">
    <source>
        <dbReference type="PROSITE" id="PS50175"/>
    </source>
</evidence>
<sequence>MAAATEGFTVPESQAASEPNSPTTRNSVGGDGSETSGAVGGAVAEESESLAADEVDEHADEEVDEHADEKVEEHVDEKVEEHADEKVEEHADGAAEQPVEWTPLDKDLLDAAVNNPARIPWLVNRGANVAVRSSSGQPLLVILIKNGLRKDETTTVLKVLPGLLRRMTKEQINARNRKQMTALVSAVYGDPPQVHLAHRYEIIELLIKHHADLNAKDKDGCTALDWACRRGYTGIVRLLLDSGADADVKDNELWTPLETAARYGHDEILKMLLDKGVKVDEPDINGRPPLMVASCYGQDKIVKLLLEEDVEIDRTDESGLTALEEAVYGCYENIVQMLLDRGADPNKLDGDGCTLLYAASRVGYDGIVRLLLSRDCDVDEADEDGWTPLMAACLNNHKQVVIRLLERDPDIDKADSNGWTSLGIAARHGYTEIVDLLLDRGAEPNITNGEGWTPLGVASRYGFDDIVRALLRKGARPNISDAGAWNPLISASRWGYEAIVGMLLDAKADIHTTDESGLSALHSAAFFGHKEIVKLLLQRGADTTLHDRDGETPLHLASRQGYAVIVEELLKHQRRDGVNTRDKDSETALHVAARYTSERVSLLINDDAKEDTDRFCETRTGDDAPGRFQRVVELLLDNGADPTLLTEDGETALHSSARIDDGERTKLILNRTKEDRRALRNNDGETALYIAADRENPDTLRQLLFGLKAIDWGTDDIEEDTLLWAARSESTHDIVRLLLLYSKRPTTAQFPLDTNWDALTMAAYYGEYELVRTLLQSTGLHPGDNKRRKTAEAVVKKLIKLMESNDAGQDKRISGDRSTLLRPKDPDAGGSVTEKDDSESVKRGSMEVGRDGSDAKKSDDEGGEDAGSNTKSEARPSKPRVNVARSRECYDEILDILLDPPMVRMIVKTSAERVPYFKPELEVEFPEIDACIIDFYAKDGRSGFLRRFRDVKEVIYNAGPNEIMEQARNAMQNGDEDEDDDETYSEEDLSFRWIHLPANNLQWMNDLVLRIFIDDDEPQEAHEELQAFLRASWHEVPDASFESRFMKPSCSTWLGDKWKDKPQKPPRGEPSEDELPESRRRTGSAASIHTTGSRASGSKAGSVEHPVDRKSDSSSHLEKPEQNSPENRCHVALYMPYITFSEQRKDGTTSEEYQKLLKCYENTNVVMHGTRTLDEFYYHFERDHASEEERRRRNKDQIVTAELNAGGDVAECESWTILTVDQLWLWVINEKYIITSSTHRVDDADDIVPITVLNYLSNIPGNERAQPQPDSAIAMSKFIVDFCVGFFGHLRADAGLMIKKPEGRRSTRQIFSDAINRASIKEAELFRNFTERGGNSASDENRLKSVRAAADLLRKVKDIRDELNILRVIVTHQQRVQEGLPVGIASNDRHARSILGDIEELDKVAKKIEGAVNATLGLEQSAIAIAQSEETVQQGRTLMAFTIMTILFLPISFLTSLFALNISSFQRREDGDLSYTPGWIYPKIFGPSLAVWVPALLWAFFSKQTMNFFTNLKMPSISPTEYKSRMKKQKKMKPTPFKDSIETIEITTKWEEGKEKHGHASPLAFDKDRLRKRVPWVGTKKKAPVDEEAGAMGRFGDGCQWQVAEVLKDESRNIHLRRKRVLV</sequence>
<dbReference type="Pfam" id="PF12796">
    <property type="entry name" value="Ank_2"/>
    <property type="match status" value="4"/>
</dbReference>
<feature type="compositionally biased region" description="Acidic residues" evidence="4">
    <location>
        <begin position="45"/>
        <end position="66"/>
    </location>
</feature>
<dbReference type="GeneID" id="27718800"/>
<dbReference type="PANTHER" id="PTHR24123:SF33">
    <property type="entry name" value="PROTEIN HOS4"/>
    <property type="match status" value="1"/>
</dbReference>
<keyword evidence="8" id="KW-1185">Reference proteome</keyword>
<dbReference type="VEuPathDB" id="FungiDB:SAPIO_CDS0648"/>
<dbReference type="PROSITE" id="PS50088">
    <property type="entry name" value="ANK_REPEAT"/>
    <property type="match status" value="10"/>
</dbReference>
<feature type="repeat" description="ANK" evidence="3">
    <location>
        <begin position="318"/>
        <end position="350"/>
    </location>
</feature>
<feature type="compositionally biased region" description="Polar residues" evidence="4">
    <location>
        <begin position="1084"/>
        <end position="1096"/>
    </location>
</feature>
<dbReference type="PANTHER" id="PTHR24123">
    <property type="entry name" value="ANKYRIN REPEAT-CONTAINING"/>
    <property type="match status" value="1"/>
</dbReference>
<dbReference type="GO" id="GO:0016020">
    <property type="term" value="C:membrane"/>
    <property type="evidence" value="ECO:0007669"/>
    <property type="project" value="InterPro"/>
</dbReference>
<feature type="compositionally biased region" description="Basic and acidic residues" evidence="4">
    <location>
        <begin position="67"/>
        <end position="93"/>
    </location>
</feature>
<dbReference type="Gene3D" id="1.25.40.20">
    <property type="entry name" value="Ankyrin repeat-containing domain"/>
    <property type="match status" value="4"/>
</dbReference>
<feature type="repeat" description="ANK" evidence="3">
    <location>
        <begin position="516"/>
        <end position="548"/>
    </location>
</feature>
<dbReference type="PROSITE" id="PS50297">
    <property type="entry name" value="ANK_REP_REGION"/>
    <property type="match status" value="10"/>
</dbReference>
<dbReference type="InterPro" id="IPR002523">
    <property type="entry name" value="MgTranspt_CorA/ZnTranspt_ZntB"/>
</dbReference>
<keyword evidence="7" id="KW-0378">Hydrolase</keyword>
<dbReference type="SMART" id="SM00248">
    <property type="entry name" value="ANK"/>
    <property type="match status" value="17"/>
</dbReference>
<feature type="repeat" description="ANK" evidence="3">
    <location>
        <begin position="417"/>
        <end position="449"/>
    </location>
</feature>
<dbReference type="RefSeq" id="XP_016646142.1">
    <property type="nucleotide sequence ID" value="XM_016783376.1"/>
</dbReference>
<dbReference type="SUPFAM" id="SSF48403">
    <property type="entry name" value="Ankyrin repeat"/>
    <property type="match status" value="2"/>
</dbReference>
<reference evidence="7 8" key="1">
    <citation type="journal article" date="2014" name="Genome Announc.">
        <title>Draft genome sequence of the pathogenic fungus Scedosporium apiospermum.</title>
        <authorList>
            <person name="Vandeputte P."/>
            <person name="Ghamrawi S."/>
            <person name="Rechenmann M."/>
            <person name="Iltis A."/>
            <person name="Giraud S."/>
            <person name="Fleury M."/>
            <person name="Thornton C."/>
            <person name="Delhaes L."/>
            <person name="Meyer W."/>
            <person name="Papon N."/>
            <person name="Bouchara J.P."/>
        </authorList>
    </citation>
    <scope>NUCLEOTIDE SEQUENCE [LARGE SCALE GENOMIC DNA]</scope>
    <source>
        <strain evidence="7 8">IHEM 14462</strain>
    </source>
</reference>
<dbReference type="EC" id="3.1.1.5" evidence="7"/>
<feature type="region of interest" description="Disordered" evidence="4">
    <location>
        <begin position="1055"/>
        <end position="1128"/>
    </location>
</feature>
<dbReference type="InterPro" id="IPR002110">
    <property type="entry name" value="Ankyrin_rpt"/>
</dbReference>
<evidence type="ECO:0000256" key="3">
    <source>
        <dbReference type="PROSITE-ProRule" id="PRU00023"/>
    </source>
</evidence>
<dbReference type="GO" id="GO:0004190">
    <property type="term" value="F:aspartic-type endopeptidase activity"/>
    <property type="evidence" value="ECO:0007669"/>
    <property type="project" value="InterPro"/>
</dbReference>
<feature type="compositionally biased region" description="Polar residues" evidence="4">
    <location>
        <begin position="11"/>
        <end position="27"/>
    </location>
</feature>
<dbReference type="InterPro" id="IPR036770">
    <property type="entry name" value="Ankyrin_rpt-contain_sf"/>
</dbReference>
<dbReference type="EC" id="3.1.1.47" evidence="7"/>
<dbReference type="GO" id="GO:0004622">
    <property type="term" value="F:phosphatidylcholine lysophospholipase activity"/>
    <property type="evidence" value="ECO:0007669"/>
    <property type="project" value="UniProtKB-EC"/>
</dbReference>
<feature type="repeat" description="ANK" evidence="3">
    <location>
        <begin position="219"/>
        <end position="251"/>
    </location>
</feature>
<dbReference type="Pfam" id="PF13637">
    <property type="entry name" value="Ank_4"/>
    <property type="match status" value="1"/>
</dbReference>
<dbReference type="PROSITE" id="PS50175">
    <property type="entry name" value="ASP_PROT_RETROV"/>
    <property type="match status" value="1"/>
</dbReference>
<feature type="repeat" description="ANK" evidence="3">
    <location>
        <begin position="450"/>
        <end position="482"/>
    </location>
</feature>
<feature type="domain" description="Peptidase A2" evidence="6">
    <location>
        <begin position="632"/>
        <end position="647"/>
    </location>
</feature>
<dbReference type="Pfam" id="PF00023">
    <property type="entry name" value="Ank"/>
    <property type="match status" value="1"/>
</dbReference>
<organism evidence="7 8">
    <name type="scientific">Pseudallescheria apiosperma</name>
    <name type="common">Scedosporium apiospermum</name>
    <dbReference type="NCBI Taxonomy" id="563466"/>
    <lineage>
        <taxon>Eukaryota</taxon>
        <taxon>Fungi</taxon>
        <taxon>Dikarya</taxon>
        <taxon>Ascomycota</taxon>
        <taxon>Pezizomycotina</taxon>
        <taxon>Sordariomycetes</taxon>
        <taxon>Hypocreomycetidae</taxon>
        <taxon>Microascales</taxon>
        <taxon>Microascaceae</taxon>
        <taxon>Scedosporium</taxon>
    </lineage>
</organism>
<keyword evidence="2 3" id="KW-0040">ANK repeat</keyword>
<dbReference type="OrthoDB" id="341259at2759"/>
<keyword evidence="5" id="KW-0472">Membrane</keyword>
<dbReference type="Pfam" id="PF01544">
    <property type="entry name" value="CorA"/>
    <property type="match status" value="1"/>
</dbReference>
<keyword evidence="5" id="KW-0812">Transmembrane</keyword>
<evidence type="ECO:0000256" key="1">
    <source>
        <dbReference type="ARBA" id="ARBA00022737"/>
    </source>
</evidence>
<dbReference type="GO" id="GO:0003847">
    <property type="term" value="F:1-alkyl-2-acetylglycerophosphocholine esterase activity"/>
    <property type="evidence" value="ECO:0007669"/>
    <property type="project" value="UniProtKB-EC"/>
</dbReference>
<evidence type="ECO:0000256" key="2">
    <source>
        <dbReference type="ARBA" id="ARBA00023043"/>
    </source>
</evidence>
<feature type="repeat" description="ANK" evidence="3">
    <location>
        <begin position="285"/>
        <end position="317"/>
    </location>
</feature>
<proteinExistence type="predicted"/>
<feature type="repeat" description="ANK" evidence="3">
    <location>
        <begin position="351"/>
        <end position="383"/>
    </location>
</feature>
<dbReference type="PRINTS" id="PR01415">
    <property type="entry name" value="ANKYRIN"/>
</dbReference>
<evidence type="ECO:0000313" key="7">
    <source>
        <dbReference type="EMBL" id="KEZ46343.1"/>
    </source>
</evidence>
<dbReference type="Proteomes" id="UP000028545">
    <property type="component" value="Unassembled WGS sequence"/>
</dbReference>
<evidence type="ECO:0000256" key="5">
    <source>
        <dbReference type="SAM" id="Phobius"/>
    </source>
</evidence>
<feature type="repeat" description="ANK" evidence="3">
    <location>
        <begin position="549"/>
        <end position="572"/>
    </location>
</feature>
<dbReference type="GO" id="GO:0006508">
    <property type="term" value="P:proteolysis"/>
    <property type="evidence" value="ECO:0007669"/>
    <property type="project" value="InterPro"/>
</dbReference>
<feature type="repeat" description="ANK" evidence="3">
    <location>
        <begin position="252"/>
        <end position="284"/>
    </location>
</feature>
<dbReference type="KEGG" id="sapo:SAPIO_CDS0648"/>
<evidence type="ECO:0000313" key="8">
    <source>
        <dbReference type="Proteomes" id="UP000028545"/>
    </source>
</evidence>
<name>A0A084GG81_PSEDA</name>